<accession>A0A017TC00</accession>
<dbReference type="EMBL" id="ASRX01000018">
    <property type="protein sequence ID" value="EYF06116.1"/>
    <property type="molecule type" value="Genomic_DNA"/>
</dbReference>
<proteinExistence type="predicted"/>
<sequence>MCQGVFRASGRENQVCGGGERLRRAPRRSGKSPPGDLANRPPLFWITWCVRRSSRGERCCSTSRTAFRVFV</sequence>
<protein>
    <submittedName>
        <fullName evidence="2">Uncharacterized protein</fullName>
    </submittedName>
</protein>
<feature type="region of interest" description="Disordered" evidence="1">
    <location>
        <begin position="1"/>
        <end position="39"/>
    </location>
</feature>
<comment type="caution">
    <text evidence="2">The sequence shown here is derived from an EMBL/GenBank/DDBJ whole genome shotgun (WGS) entry which is preliminary data.</text>
</comment>
<name>A0A017TC00_9BACT</name>
<organism evidence="2 3">
    <name type="scientific">Chondromyces apiculatus DSM 436</name>
    <dbReference type="NCBI Taxonomy" id="1192034"/>
    <lineage>
        <taxon>Bacteria</taxon>
        <taxon>Pseudomonadati</taxon>
        <taxon>Myxococcota</taxon>
        <taxon>Polyangia</taxon>
        <taxon>Polyangiales</taxon>
        <taxon>Polyangiaceae</taxon>
        <taxon>Chondromyces</taxon>
    </lineage>
</organism>
<gene>
    <name evidence="2" type="ORF">CAP_2306</name>
</gene>
<dbReference type="Proteomes" id="UP000019678">
    <property type="component" value="Unassembled WGS sequence"/>
</dbReference>
<evidence type="ECO:0000256" key="1">
    <source>
        <dbReference type="SAM" id="MobiDB-lite"/>
    </source>
</evidence>
<keyword evidence="3" id="KW-1185">Reference proteome</keyword>
<evidence type="ECO:0000313" key="2">
    <source>
        <dbReference type="EMBL" id="EYF06116.1"/>
    </source>
</evidence>
<reference evidence="2 3" key="1">
    <citation type="submission" date="2013-05" db="EMBL/GenBank/DDBJ databases">
        <title>Genome assembly of Chondromyces apiculatus DSM 436.</title>
        <authorList>
            <person name="Sharma G."/>
            <person name="Khatri I."/>
            <person name="Kaur C."/>
            <person name="Mayilraj S."/>
            <person name="Subramanian S."/>
        </authorList>
    </citation>
    <scope>NUCLEOTIDE SEQUENCE [LARGE SCALE GENOMIC DNA]</scope>
    <source>
        <strain evidence="2 3">DSM 436</strain>
    </source>
</reference>
<dbReference type="AlphaFoldDB" id="A0A017TC00"/>
<evidence type="ECO:0000313" key="3">
    <source>
        <dbReference type="Proteomes" id="UP000019678"/>
    </source>
</evidence>